<evidence type="ECO:0000313" key="10">
    <source>
        <dbReference type="Ensembl" id="ENSBOBP00000007935.1"/>
    </source>
</evidence>
<reference evidence="10" key="2">
    <citation type="submission" date="2025-09" db="UniProtKB">
        <authorList>
            <consortium name="Ensembl"/>
        </authorList>
    </citation>
    <scope>IDENTIFICATION</scope>
</reference>
<accession>A0A8C0ESJ3</accession>
<keyword evidence="11" id="KW-1185">Reference proteome</keyword>
<dbReference type="Pfam" id="PF07222">
    <property type="entry name" value="PBP_sp32"/>
    <property type="match status" value="1"/>
</dbReference>
<protein>
    <recommendedName>
        <fullName evidence="2">Acrosin-binding protein</fullName>
    </recommendedName>
    <alternativeName>
        <fullName evidence="6">Acrosin-binding protein, 60 kDa form</fullName>
    </alternativeName>
    <alternativeName>
        <fullName evidence="7">Proacrosin-binding protein sp32</fullName>
    </alternativeName>
</protein>
<keyword evidence="3" id="KW-0597">Phosphoprotein</keyword>
<evidence type="ECO:0000256" key="5">
    <source>
        <dbReference type="ARBA" id="ARBA00023329"/>
    </source>
</evidence>
<evidence type="ECO:0000256" key="6">
    <source>
        <dbReference type="ARBA" id="ARBA00032734"/>
    </source>
</evidence>
<comment type="function">
    <text evidence="8">Acrosomal protein that maintains proacrosin (pro-ACR) as an enzymatically inactive zymogen in the acrosome. Involved also in the acrosome formation.</text>
</comment>
<name>A0A8C0ESJ3_BUBBB</name>
<evidence type="ECO:0000313" key="11">
    <source>
        <dbReference type="Proteomes" id="UP000694567"/>
    </source>
</evidence>
<dbReference type="AlphaFoldDB" id="A0A8C0ESJ3"/>
<evidence type="ECO:0000256" key="3">
    <source>
        <dbReference type="ARBA" id="ARBA00022553"/>
    </source>
</evidence>
<dbReference type="PANTHER" id="PTHR21362">
    <property type="entry name" value="ACROSIN-BINDING PROTEIN"/>
    <property type="match status" value="1"/>
</dbReference>
<dbReference type="GO" id="GO:0005634">
    <property type="term" value="C:nucleus"/>
    <property type="evidence" value="ECO:0007669"/>
    <property type="project" value="TreeGrafter"/>
</dbReference>
<evidence type="ECO:0000256" key="2">
    <source>
        <dbReference type="ARBA" id="ARBA00018940"/>
    </source>
</evidence>
<organism evidence="10 11">
    <name type="scientific">Bubo bubo</name>
    <name type="common">Eurasian eagle-owl</name>
    <name type="synonym">Strix bubo</name>
    <dbReference type="NCBI Taxonomy" id="30461"/>
    <lineage>
        <taxon>Eukaryota</taxon>
        <taxon>Metazoa</taxon>
        <taxon>Chordata</taxon>
        <taxon>Craniata</taxon>
        <taxon>Vertebrata</taxon>
        <taxon>Euteleostomi</taxon>
        <taxon>Archelosauria</taxon>
        <taxon>Archosauria</taxon>
        <taxon>Dinosauria</taxon>
        <taxon>Saurischia</taxon>
        <taxon>Theropoda</taxon>
        <taxon>Coelurosauria</taxon>
        <taxon>Aves</taxon>
        <taxon>Neognathae</taxon>
        <taxon>Neoaves</taxon>
        <taxon>Telluraves</taxon>
        <taxon>Strigiformes</taxon>
        <taxon>Strigidae</taxon>
        <taxon>Bubo</taxon>
    </lineage>
</organism>
<feature type="chain" id="PRO_5034876033" description="Acrosin-binding protein" evidence="9">
    <location>
        <begin position="35"/>
        <end position="122"/>
    </location>
</feature>
<sequence length="122" mass="13616">MCIQRRQERSGFSLPALLMLLGWGCTAGPWGVKAQQPGTPLSDQEYRQFFRSLRAARRASTACLLRALYGCQNPLVQMLDKYENHGVIPEASSHTLGHGDDQEAVEFLTKVQGCIRMAWGFS</sequence>
<reference evidence="10" key="1">
    <citation type="submission" date="2025-08" db="UniProtKB">
        <authorList>
            <consortium name="Ensembl"/>
        </authorList>
    </citation>
    <scope>IDENTIFICATION</scope>
</reference>
<dbReference type="Ensembl" id="ENSBOBT00000008141.1">
    <property type="protein sequence ID" value="ENSBOBP00000007935.1"/>
    <property type="gene ID" value="ENSBOBG00000005180.1"/>
</dbReference>
<evidence type="ECO:0000256" key="7">
    <source>
        <dbReference type="ARBA" id="ARBA00033453"/>
    </source>
</evidence>
<dbReference type="InterPro" id="IPR009865">
    <property type="entry name" value="Proacrosin-bd"/>
</dbReference>
<evidence type="ECO:0000256" key="9">
    <source>
        <dbReference type="SAM" id="SignalP"/>
    </source>
</evidence>
<evidence type="ECO:0000256" key="4">
    <source>
        <dbReference type="ARBA" id="ARBA00022729"/>
    </source>
</evidence>
<dbReference type="PANTHER" id="PTHR21362:SF1">
    <property type="entry name" value="ACROSIN-BINDING PROTEIN"/>
    <property type="match status" value="1"/>
</dbReference>
<keyword evidence="4 9" id="KW-0732">Signal</keyword>
<keyword evidence="5" id="KW-0968">Cytoplasmic vesicle</keyword>
<evidence type="ECO:0000256" key="8">
    <source>
        <dbReference type="ARBA" id="ARBA00045517"/>
    </source>
</evidence>
<evidence type="ECO:0000256" key="1">
    <source>
        <dbReference type="ARBA" id="ARBA00004218"/>
    </source>
</evidence>
<proteinExistence type="predicted"/>
<dbReference type="GO" id="GO:0001669">
    <property type="term" value="C:acrosomal vesicle"/>
    <property type="evidence" value="ECO:0007669"/>
    <property type="project" value="UniProtKB-SubCell"/>
</dbReference>
<comment type="subcellular location">
    <subcellularLocation>
        <location evidence="1">Cytoplasmic vesicle</location>
        <location evidence="1">Secretory vesicle</location>
        <location evidence="1">Acrosome</location>
    </subcellularLocation>
</comment>
<dbReference type="Proteomes" id="UP000694567">
    <property type="component" value="Unplaced"/>
</dbReference>
<feature type="signal peptide" evidence="9">
    <location>
        <begin position="1"/>
        <end position="34"/>
    </location>
</feature>